<feature type="compositionally biased region" description="Low complexity" evidence="11">
    <location>
        <begin position="29"/>
        <end position="44"/>
    </location>
</feature>
<dbReference type="OrthoDB" id="5857104at2759"/>
<sequence length="2241" mass="252126">MANARLKQARRRGSSRLINAAQSADNTEQQTPSASPSAQSAQPPQNEPLTLAQKERAALEAALVARKQALESQIKAFTLGKTLQKELEPDCDATGRRLTRCHRDFVLQEMEWMAADFAQERKWRIRNAKMLSQTLASHLARQEQRLARQERSNETRRRRVAARVGRDVKKFWTKIDKIIAFKVKLESDEVRQRQMQRHLKQLIEQTATYAAALATSFQDFHEKQETSDFLRQTKPLVNTNATSDDSSDDGVYEVTDEEEDDETTIEEEEEEYGVVSKSAAEAEVASLQADNELSIDALRAKYAFTEDHEDEDEVVERVKTSRRSRGTNRRLHERTNRYKRPYLLTSRLELREYQEAGVTWLLSMWERRINGILADEMGLGKTIQTICLLAHLACVKGLWGPHLIVVPTSCLVNWEMEFKRWCPAFKVLTYFGSAKRRKELRHGWSRQNAFQVCITSYQLVVQDAHCFKRKKWYYLILDEAHNIKNWKSLRWQTLLTFSSQRRLLLTGTPLQNHVLELWALMHFLMPHVFASRKEFSYWFQNPLALVVEKNGADPAMAAEEAKTDLVIQLHGIIRPFVLRRLKKDVAKQLPGKFEHVITCQLSKRQRVLYEDFISRSTTRRAMYGRGKGRGANFMSMMNVLMQLRKVCNHPDLFEPRPIASPLDMPNLNITIPSRCGFLLDEIVNERPRVALWTGSNLPGLEFLRTDKWIAKRRRALFFYDVNVPLPADAVAAVPPAYEGKKDLVWRILKLTAMRKEYWEQKRAQLLKRLKLQTELCLDEPVYGEALMRACTMPIFISSAMEIHRHRVRPFLDAREPTQALQAMVRNPEERLLSLQPLVNKSICYVPKARAKPARVLYQGGGFAREDMVTLSRKARAEELDVRYMQPIASRILSPYYDSFKRTQLFFPDKALVQFDCGKLQQLAKLLRTLKRGSHRCLIFTQMSSMLNILEVFLNLHGHTYFRLDGATKVEKRQMLMERFNRDEKIFCFILSTRSGGLGINLTGADAVIFYDSDWNPAMDAQAQDRAHRIGQTRDVHIYRLVSEHTVEENILQKAQQKRQLDFLVMSEGQFTTDFFSKASLRELMVGSSTTDNALDASEVESYESASDGDDEQELSLDAVESAMAQLEDEDDVVAMKGARAEVVQERNEFDDEGGSGSLAAASRGGSRFEVGSKPSTPSSVRSNSTAGSERGEDEDDHFEIVEKESNETGRGLLGQRRTGRQDHEMFDDSEHGESMDEAEEEEKKTKSREKRPRCLSKDFINKPKRVKLVDLDNKYEEKSREQARDAAEEQKLQAWKASVQSLQGFEDSLNPVDRYALHFREDVDPLYAYTPAQQAAALAEGELISSTLLQDIAQIEAEKREEEARLIAAGELVVGHMDETSPELIAERYNEVYRRERAHVLFEGRKRRLTGAAWSLMKCVNTGQPFYYNRDTREATWECPPVWVANEQLKSALERGFEGLPPPALHRVLSMLTSHPERYRAQMVCRSWHTAAQQLSLFMKVSPSDFEAGTKVSLAHFLANVAPGNTVLFQTGVYELNEVVEITHSVRFLAVPDAHVEFQMHSSRAHLRWSARGGVVRGFYFTRTKSVLDRTAWEIEPSSKATTATLRQRKRVLRKHDKKLGNWQHLLSVVGDGQLRVECCEFDGNGLGNACVCVWGRGDMKKKRKRRKSHQRLTSKPRSQVIDGLAASIPRVSSSSHALSLAVPVVSTSPTVSTLINTSTSTVAPTADALDLSSMRPMLSVPVSTITRLSAVSTPVQSVPRTTLSMSKALALPRETSASLPRPQETMLPAADTLLTLVNCRIRGAGSSGVLLVRGSLVMAYNTVEKNHHSGVTILGGHALLRRNKIQRNGRFGLRFLYHAGNVIVEDNMVAENACGNMDVDTSGRRFIVRLNDMDKSKKMAESLPHLHGTLRLKTFRVVETEIPHSMSIPTPSITSVANATSAYWKQQLTGCGVSTSTSALTSTRPGVVSNHMVRTGIPMNLMQPGMFPQGFNALHVSHLPAMAFASLQAKATVPSMTLNRSDLLPTTRAPGIGTRNPSVTMPGTTMATIGNTSSSMTLSGSLKKPRKRRPKTQEVVKGGYEITLRDTCEKPVEKVVKPRRIKEISTPVSKSEELLQTTEALRLPFPRGSTAANVAAAMNAIMTNTTKLASFPSVTKPTTQIGGGTVAISNSNKALSALSSSVSMPSTASSVSISTVASTKVIQEKSGGESSFASTILKEVAETKEKSENQRLPIFSLSKD</sequence>
<feature type="region of interest" description="Disordered" evidence="11">
    <location>
        <begin position="238"/>
        <end position="268"/>
    </location>
</feature>
<dbReference type="CDD" id="cd00201">
    <property type="entry name" value="WW"/>
    <property type="match status" value="1"/>
</dbReference>
<feature type="domain" description="Helicase C-terminal" evidence="14">
    <location>
        <begin position="921"/>
        <end position="1071"/>
    </location>
</feature>
<keyword evidence="5" id="KW-0347">Helicase</keyword>
<name>A0A976NZN9_BRELC</name>
<feature type="compositionally biased region" description="Low complexity" evidence="11">
    <location>
        <begin position="1157"/>
        <end position="1167"/>
    </location>
</feature>
<feature type="compositionally biased region" description="Polar residues" evidence="11">
    <location>
        <begin position="16"/>
        <end position="28"/>
    </location>
</feature>
<feature type="compositionally biased region" description="Basic and acidic residues" evidence="11">
    <location>
        <begin position="1198"/>
        <end position="1207"/>
    </location>
</feature>
<dbReference type="SMART" id="SM00573">
    <property type="entry name" value="HSA"/>
    <property type="match status" value="1"/>
</dbReference>
<evidence type="ECO:0000256" key="2">
    <source>
        <dbReference type="ARBA" id="ARBA00009220"/>
    </source>
</evidence>
<protein>
    <submittedName>
        <fullName evidence="16">Uncharacterized protein</fullName>
    </submittedName>
</protein>
<dbReference type="InterPro" id="IPR011050">
    <property type="entry name" value="Pectin_lyase_fold/virulence"/>
</dbReference>
<feature type="compositionally biased region" description="Basic residues" evidence="11">
    <location>
        <begin position="1245"/>
        <end position="1254"/>
    </location>
</feature>
<dbReference type="GO" id="GO:0004386">
    <property type="term" value="F:helicase activity"/>
    <property type="evidence" value="ECO:0007669"/>
    <property type="project" value="UniProtKB-KW"/>
</dbReference>
<evidence type="ECO:0000313" key="17">
    <source>
        <dbReference type="Proteomes" id="UP000294530"/>
    </source>
</evidence>
<dbReference type="InterPro" id="IPR049730">
    <property type="entry name" value="SNF2/RAD54-like_C"/>
</dbReference>
<dbReference type="GO" id="GO:0016887">
    <property type="term" value="F:ATP hydrolysis activity"/>
    <property type="evidence" value="ECO:0007669"/>
    <property type="project" value="TreeGrafter"/>
</dbReference>
<dbReference type="Proteomes" id="UP000294530">
    <property type="component" value="Unassembled WGS sequence"/>
</dbReference>
<dbReference type="Gene3D" id="1.20.120.850">
    <property type="entry name" value="SWI2/SNF2 ATPases, N-terminal domain"/>
    <property type="match status" value="1"/>
</dbReference>
<organism evidence="16 17">
    <name type="scientific">Bremia lactucae</name>
    <name type="common">Lettuce downy mildew</name>
    <dbReference type="NCBI Taxonomy" id="4779"/>
    <lineage>
        <taxon>Eukaryota</taxon>
        <taxon>Sar</taxon>
        <taxon>Stramenopiles</taxon>
        <taxon>Oomycota</taxon>
        <taxon>Peronosporomycetes</taxon>
        <taxon>Peronosporales</taxon>
        <taxon>Peronosporaceae</taxon>
        <taxon>Bremia</taxon>
    </lineage>
</organism>
<dbReference type="CDD" id="cd18003">
    <property type="entry name" value="DEXQc_SRCAP"/>
    <property type="match status" value="1"/>
</dbReference>
<dbReference type="InterPro" id="IPR012334">
    <property type="entry name" value="Pectin_lyas_fold"/>
</dbReference>
<dbReference type="Pfam" id="PF12937">
    <property type="entry name" value="F-box-like"/>
    <property type="match status" value="1"/>
</dbReference>
<evidence type="ECO:0000259" key="14">
    <source>
        <dbReference type="PROSITE" id="PS51194"/>
    </source>
</evidence>
<dbReference type="InterPro" id="IPR039448">
    <property type="entry name" value="Beta_helix"/>
</dbReference>
<evidence type="ECO:0000256" key="3">
    <source>
        <dbReference type="ARBA" id="ARBA00022741"/>
    </source>
</evidence>
<gene>
    <name evidence="16" type="ORF">CCR75_003843</name>
</gene>
<keyword evidence="3" id="KW-0547">Nucleotide-binding</keyword>
<dbReference type="FunFam" id="3.40.50.300:FF:002272">
    <property type="entry name" value="protein PHOTOPERIOD-INDEPENDENT EARLY FLOWERING 1 isoform X1"/>
    <property type="match status" value="1"/>
</dbReference>
<evidence type="ECO:0000256" key="11">
    <source>
        <dbReference type="SAM" id="MobiDB-lite"/>
    </source>
</evidence>
<dbReference type="Gene3D" id="3.40.50.10810">
    <property type="entry name" value="Tandem AAA-ATPase domain"/>
    <property type="match status" value="1"/>
</dbReference>
<dbReference type="SUPFAM" id="SSF51126">
    <property type="entry name" value="Pectin lyase-like"/>
    <property type="match status" value="1"/>
</dbReference>
<evidence type="ECO:0000256" key="5">
    <source>
        <dbReference type="ARBA" id="ARBA00022806"/>
    </source>
</evidence>
<reference evidence="16 17" key="1">
    <citation type="journal article" date="2021" name="Genome Biol.">
        <title>AFLAP: assembly-free linkage analysis pipeline using k-mers from genome sequencing data.</title>
        <authorList>
            <person name="Fletcher K."/>
            <person name="Zhang L."/>
            <person name="Gil J."/>
            <person name="Han R."/>
            <person name="Cavanaugh K."/>
            <person name="Michelmore R."/>
        </authorList>
    </citation>
    <scope>NUCLEOTIDE SEQUENCE [LARGE SCALE GENOMIC DNA]</scope>
    <source>
        <strain evidence="16 17">SF5</strain>
    </source>
</reference>
<feature type="compositionally biased region" description="Acidic residues" evidence="11">
    <location>
        <begin position="245"/>
        <end position="268"/>
    </location>
</feature>
<feature type="domain" description="HSA" evidence="15">
    <location>
        <begin position="90"/>
        <end position="163"/>
    </location>
</feature>
<dbReference type="PROSITE" id="PS50020">
    <property type="entry name" value="WW_DOMAIN_2"/>
    <property type="match status" value="1"/>
</dbReference>
<dbReference type="InterPro" id="IPR050520">
    <property type="entry name" value="INO80/SWR1_helicase"/>
</dbReference>
<dbReference type="RefSeq" id="XP_067823532.1">
    <property type="nucleotide sequence ID" value="XM_067961935.1"/>
</dbReference>
<feature type="region of interest" description="Disordered" evidence="11">
    <location>
        <begin position="1"/>
        <end position="47"/>
    </location>
</feature>
<dbReference type="KEGG" id="blac:94347606"/>
<feature type="coiled-coil region" evidence="10">
    <location>
        <begin position="1345"/>
        <end position="1372"/>
    </location>
</feature>
<evidence type="ECO:0000256" key="8">
    <source>
        <dbReference type="ARBA" id="ARBA00023125"/>
    </source>
</evidence>
<proteinExistence type="inferred from homology"/>
<dbReference type="Pfam" id="PF07529">
    <property type="entry name" value="HSA"/>
    <property type="match status" value="1"/>
</dbReference>
<dbReference type="CDD" id="cd18793">
    <property type="entry name" value="SF2_C_SNF"/>
    <property type="match status" value="1"/>
</dbReference>
<dbReference type="InterPro" id="IPR036047">
    <property type="entry name" value="F-box-like_dom_sf"/>
</dbReference>
<dbReference type="GO" id="GO:0000812">
    <property type="term" value="C:Swr1 complex"/>
    <property type="evidence" value="ECO:0007669"/>
    <property type="project" value="TreeGrafter"/>
</dbReference>
<evidence type="ECO:0000256" key="1">
    <source>
        <dbReference type="ARBA" id="ARBA00004123"/>
    </source>
</evidence>
<dbReference type="InterPro" id="IPR000330">
    <property type="entry name" value="SNF2_N"/>
</dbReference>
<dbReference type="InterPro" id="IPR027417">
    <property type="entry name" value="P-loop_NTPase"/>
</dbReference>
<feature type="domain" description="WW" evidence="12">
    <location>
        <begin position="1414"/>
        <end position="1442"/>
    </location>
</feature>
<dbReference type="SMART" id="SM00490">
    <property type="entry name" value="HELICc"/>
    <property type="match status" value="1"/>
</dbReference>
<feature type="domain" description="Helicase ATP-binding" evidence="13">
    <location>
        <begin position="362"/>
        <end position="527"/>
    </location>
</feature>
<dbReference type="Pfam" id="PF00176">
    <property type="entry name" value="SNF2-rel_dom"/>
    <property type="match status" value="1"/>
</dbReference>
<dbReference type="PANTHER" id="PTHR45685">
    <property type="entry name" value="HELICASE SRCAP-RELATED"/>
    <property type="match status" value="1"/>
</dbReference>
<dbReference type="GO" id="GO:0003677">
    <property type="term" value="F:DNA binding"/>
    <property type="evidence" value="ECO:0007669"/>
    <property type="project" value="UniProtKB-KW"/>
</dbReference>
<keyword evidence="9" id="KW-0539">Nucleus</keyword>
<dbReference type="InterPro" id="IPR001202">
    <property type="entry name" value="WW_dom"/>
</dbReference>
<evidence type="ECO:0000256" key="4">
    <source>
        <dbReference type="ARBA" id="ARBA00022801"/>
    </source>
</evidence>
<feature type="region of interest" description="Disordered" evidence="11">
    <location>
        <begin position="2022"/>
        <end position="2070"/>
    </location>
</feature>
<comment type="similarity">
    <text evidence="2">Belongs to the SNF2/RAD54 helicase family. SWR1 subfamily.</text>
</comment>
<dbReference type="FunFam" id="3.40.50.10810:FF:000005">
    <property type="entry name" value="Photoperiod-independent early flowering 1"/>
    <property type="match status" value="1"/>
</dbReference>
<dbReference type="EMBL" id="SHOA02000005">
    <property type="protein sequence ID" value="TDH74034.1"/>
    <property type="molecule type" value="Genomic_DNA"/>
</dbReference>
<dbReference type="PROSITE" id="PS51204">
    <property type="entry name" value="HSA"/>
    <property type="match status" value="1"/>
</dbReference>
<evidence type="ECO:0000256" key="10">
    <source>
        <dbReference type="SAM" id="Coils"/>
    </source>
</evidence>
<dbReference type="PROSITE" id="PS51192">
    <property type="entry name" value="HELICASE_ATP_BIND_1"/>
    <property type="match status" value="1"/>
</dbReference>
<feature type="compositionally biased region" description="Polar residues" evidence="11">
    <location>
        <begin position="2036"/>
        <end position="2061"/>
    </location>
</feature>
<dbReference type="SMART" id="SM00487">
    <property type="entry name" value="DEXDc"/>
    <property type="match status" value="1"/>
</dbReference>
<evidence type="ECO:0000256" key="7">
    <source>
        <dbReference type="ARBA" id="ARBA00022853"/>
    </source>
</evidence>
<dbReference type="InterPro" id="IPR014012">
    <property type="entry name" value="HSA_dom"/>
</dbReference>
<comment type="caution">
    <text evidence="16">The sequence shown here is derived from an EMBL/GenBank/DDBJ whole genome shotgun (WGS) entry which is preliminary data.</text>
</comment>
<comment type="subcellular location">
    <subcellularLocation>
        <location evidence="1">Nucleus</location>
    </subcellularLocation>
</comment>
<accession>A0A976NZN9</accession>
<keyword evidence="4" id="KW-0378">Hydrolase</keyword>
<evidence type="ECO:0000259" key="13">
    <source>
        <dbReference type="PROSITE" id="PS51192"/>
    </source>
</evidence>
<keyword evidence="8" id="KW-0238">DNA-binding</keyword>
<dbReference type="Pfam" id="PF13229">
    <property type="entry name" value="Beta_helix"/>
    <property type="match status" value="1"/>
</dbReference>
<evidence type="ECO:0000313" key="16">
    <source>
        <dbReference type="EMBL" id="TDH74034.1"/>
    </source>
</evidence>
<evidence type="ECO:0000256" key="9">
    <source>
        <dbReference type="ARBA" id="ARBA00023242"/>
    </source>
</evidence>
<dbReference type="SUPFAM" id="SSF52540">
    <property type="entry name" value="P-loop containing nucleoside triphosphate hydrolases"/>
    <property type="match status" value="2"/>
</dbReference>
<dbReference type="Gene3D" id="3.40.50.300">
    <property type="entry name" value="P-loop containing nucleotide triphosphate hydrolases"/>
    <property type="match status" value="1"/>
</dbReference>
<evidence type="ECO:0000259" key="12">
    <source>
        <dbReference type="PROSITE" id="PS50020"/>
    </source>
</evidence>
<dbReference type="GO" id="GO:0005524">
    <property type="term" value="F:ATP binding"/>
    <property type="evidence" value="ECO:0007669"/>
    <property type="project" value="UniProtKB-KW"/>
</dbReference>
<evidence type="ECO:0000256" key="6">
    <source>
        <dbReference type="ARBA" id="ARBA00022840"/>
    </source>
</evidence>
<dbReference type="GO" id="GO:0042393">
    <property type="term" value="F:histone binding"/>
    <property type="evidence" value="ECO:0007669"/>
    <property type="project" value="TreeGrafter"/>
</dbReference>
<keyword evidence="17" id="KW-1185">Reference proteome</keyword>
<feature type="compositionally biased region" description="Polar residues" evidence="11">
    <location>
        <begin position="1173"/>
        <end position="1187"/>
    </location>
</feature>
<keyword evidence="6" id="KW-0067">ATP-binding</keyword>
<keyword evidence="7" id="KW-0156">Chromatin regulator</keyword>
<dbReference type="InterPro" id="IPR038718">
    <property type="entry name" value="SNF2-like_sf"/>
</dbReference>
<dbReference type="SUPFAM" id="SSF81383">
    <property type="entry name" value="F-box domain"/>
    <property type="match status" value="1"/>
</dbReference>
<dbReference type="PANTHER" id="PTHR45685:SF1">
    <property type="entry name" value="HELICASE SRCAP"/>
    <property type="match status" value="1"/>
</dbReference>
<keyword evidence="10" id="KW-0175">Coiled coil</keyword>
<dbReference type="Gene3D" id="2.160.20.10">
    <property type="entry name" value="Single-stranded right-handed beta-helix, Pectin lyase-like"/>
    <property type="match status" value="1"/>
</dbReference>
<feature type="compositionally biased region" description="Basic and acidic residues" evidence="11">
    <location>
        <begin position="1219"/>
        <end position="1234"/>
    </location>
</feature>
<dbReference type="PROSITE" id="PS51194">
    <property type="entry name" value="HELICASE_CTER"/>
    <property type="match status" value="1"/>
</dbReference>
<dbReference type="GeneID" id="94347606"/>
<dbReference type="InterPro" id="IPR001650">
    <property type="entry name" value="Helicase_C-like"/>
</dbReference>
<dbReference type="Gene3D" id="2.20.70.10">
    <property type="match status" value="1"/>
</dbReference>
<dbReference type="InterPro" id="IPR001810">
    <property type="entry name" value="F-box_dom"/>
</dbReference>
<feature type="region of interest" description="Disordered" evidence="11">
    <location>
        <begin position="1145"/>
        <end position="1256"/>
    </location>
</feature>
<evidence type="ECO:0000259" key="15">
    <source>
        <dbReference type="PROSITE" id="PS51204"/>
    </source>
</evidence>
<dbReference type="InterPro" id="IPR014001">
    <property type="entry name" value="Helicase_ATP-bd"/>
</dbReference>
<dbReference type="GO" id="GO:0006338">
    <property type="term" value="P:chromatin remodeling"/>
    <property type="evidence" value="ECO:0007669"/>
    <property type="project" value="TreeGrafter"/>
</dbReference>
<dbReference type="Pfam" id="PF00271">
    <property type="entry name" value="Helicase_C"/>
    <property type="match status" value="1"/>
</dbReference>
<dbReference type="CDD" id="cd09917">
    <property type="entry name" value="F-box_SF"/>
    <property type="match status" value="1"/>
</dbReference>
<dbReference type="Gene3D" id="1.20.1280.50">
    <property type="match status" value="1"/>
</dbReference>